<evidence type="ECO:0000259" key="1">
    <source>
        <dbReference type="Pfam" id="PF07596"/>
    </source>
</evidence>
<dbReference type="InterPro" id="IPR027558">
    <property type="entry name" value="Pre_pil_HX9DG_C"/>
</dbReference>
<dbReference type="EMBL" id="SJPF01000001">
    <property type="protein sequence ID" value="TWT39348.1"/>
    <property type="molecule type" value="Genomic_DNA"/>
</dbReference>
<gene>
    <name evidence="2" type="primary">xcpT_1</name>
    <name evidence="2" type="ORF">Enr8_10470</name>
</gene>
<dbReference type="RefSeq" id="WP_146429524.1">
    <property type="nucleotide sequence ID" value="NZ_SJPF01000001.1"/>
</dbReference>
<dbReference type="NCBIfam" id="TIGR04294">
    <property type="entry name" value="pre_pil_HX9DG"/>
    <property type="match status" value="1"/>
</dbReference>
<name>A0A5C5VLF2_9BACT</name>
<dbReference type="Pfam" id="PF07963">
    <property type="entry name" value="N_methyl"/>
    <property type="match status" value="1"/>
</dbReference>
<dbReference type="InterPro" id="IPR012902">
    <property type="entry name" value="N_methyl_site"/>
</dbReference>
<dbReference type="OrthoDB" id="241541at2"/>
<dbReference type="Proteomes" id="UP000318878">
    <property type="component" value="Unassembled WGS sequence"/>
</dbReference>
<dbReference type="Gene3D" id="3.30.700.10">
    <property type="entry name" value="Glycoprotein, Type 4 Pilin"/>
    <property type="match status" value="1"/>
</dbReference>
<dbReference type="InterPro" id="IPR011453">
    <property type="entry name" value="DUF1559"/>
</dbReference>
<dbReference type="PANTHER" id="PTHR30093">
    <property type="entry name" value="GENERAL SECRETION PATHWAY PROTEIN G"/>
    <property type="match status" value="1"/>
</dbReference>
<evidence type="ECO:0000313" key="3">
    <source>
        <dbReference type="Proteomes" id="UP000318878"/>
    </source>
</evidence>
<feature type="domain" description="DUF1559" evidence="1">
    <location>
        <begin position="30"/>
        <end position="325"/>
    </location>
</feature>
<dbReference type="Pfam" id="PF07596">
    <property type="entry name" value="SBP_bac_10"/>
    <property type="match status" value="1"/>
</dbReference>
<dbReference type="InterPro" id="IPR045584">
    <property type="entry name" value="Pilin-like"/>
</dbReference>
<organism evidence="2 3">
    <name type="scientific">Blastopirellula retiformator</name>
    <dbReference type="NCBI Taxonomy" id="2527970"/>
    <lineage>
        <taxon>Bacteria</taxon>
        <taxon>Pseudomonadati</taxon>
        <taxon>Planctomycetota</taxon>
        <taxon>Planctomycetia</taxon>
        <taxon>Pirellulales</taxon>
        <taxon>Pirellulaceae</taxon>
        <taxon>Blastopirellula</taxon>
    </lineage>
</organism>
<keyword evidence="3" id="KW-1185">Reference proteome</keyword>
<dbReference type="NCBIfam" id="TIGR02532">
    <property type="entry name" value="IV_pilin_GFxxxE"/>
    <property type="match status" value="1"/>
</dbReference>
<accession>A0A5C5VLF2</accession>
<dbReference type="AlphaFoldDB" id="A0A5C5VLF2"/>
<reference evidence="2 3" key="1">
    <citation type="submission" date="2019-02" db="EMBL/GenBank/DDBJ databases">
        <title>Deep-cultivation of Planctomycetes and their phenomic and genomic characterization uncovers novel biology.</title>
        <authorList>
            <person name="Wiegand S."/>
            <person name="Jogler M."/>
            <person name="Boedeker C."/>
            <person name="Pinto D."/>
            <person name="Vollmers J."/>
            <person name="Rivas-Marin E."/>
            <person name="Kohn T."/>
            <person name="Peeters S.H."/>
            <person name="Heuer A."/>
            <person name="Rast P."/>
            <person name="Oberbeckmann S."/>
            <person name="Bunk B."/>
            <person name="Jeske O."/>
            <person name="Meyerdierks A."/>
            <person name="Storesund J.E."/>
            <person name="Kallscheuer N."/>
            <person name="Luecker S."/>
            <person name="Lage O.M."/>
            <person name="Pohl T."/>
            <person name="Merkel B.J."/>
            <person name="Hornburger P."/>
            <person name="Mueller R.-W."/>
            <person name="Bruemmer F."/>
            <person name="Labrenz M."/>
            <person name="Spormann A.M."/>
            <person name="Op Den Camp H."/>
            <person name="Overmann J."/>
            <person name="Amann R."/>
            <person name="Jetten M.S.M."/>
            <person name="Mascher T."/>
            <person name="Medema M.H."/>
            <person name="Devos D.P."/>
            <person name="Kaster A.-K."/>
            <person name="Ovreas L."/>
            <person name="Rohde M."/>
            <person name="Galperin M.Y."/>
            <person name="Jogler C."/>
        </authorList>
    </citation>
    <scope>NUCLEOTIDE SEQUENCE [LARGE SCALE GENOMIC DNA]</scope>
    <source>
        <strain evidence="2 3">Enr8</strain>
    </source>
</reference>
<protein>
    <submittedName>
        <fullName evidence="2">Type II secretion system protein G</fullName>
    </submittedName>
</protein>
<sequence>MKRSAFTLVELLVVIAIIGVLIALLLPAVQQAREAARRMQCSNKLKQIGLALHNYHDTFGALPARQGGTSGPADPDYLQHNASRLSGWIGTLPFLEYGNLYDQIKSPQTFGGIDFNPYGGGPWKTEYHLWRTKIEALRCPSDGAVSEASGSGFCNYAFSMGDAPRRSHHAMSNGMFGALSWFKFGDVTDGLSNTLAIAERTVGVDSTKIIGGGIVLAADAWSGSVTDSNAHLVTPAVCAAKAGAGKRYLTGLDTRTWPGRRWADGANPYAGSITTILAPNSPSCSSDFGWDGSAAILSANSFHPGGANGLLGDGSVHFYTETIDTGNLSVSPTNGGPSPYGVWGAIGTKSGGEANASL</sequence>
<dbReference type="PANTHER" id="PTHR30093:SF2">
    <property type="entry name" value="TYPE II SECRETION SYSTEM PROTEIN H"/>
    <property type="match status" value="1"/>
</dbReference>
<evidence type="ECO:0000313" key="2">
    <source>
        <dbReference type="EMBL" id="TWT39348.1"/>
    </source>
</evidence>
<dbReference type="SUPFAM" id="SSF54523">
    <property type="entry name" value="Pili subunits"/>
    <property type="match status" value="1"/>
</dbReference>
<comment type="caution">
    <text evidence="2">The sequence shown here is derived from an EMBL/GenBank/DDBJ whole genome shotgun (WGS) entry which is preliminary data.</text>
</comment>
<proteinExistence type="predicted"/>